<name>A0A4Y7TT42_COPMI</name>
<proteinExistence type="predicted"/>
<dbReference type="AlphaFoldDB" id="A0A4Y7TT42"/>
<protein>
    <submittedName>
        <fullName evidence="1">Uncharacterized protein</fullName>
    </submittedName>
</protein>
<organism evidence="1 2">
    <name type="scientific">Coprinellus micaceus</name>
    <name type="common">Glistening ink-cap mushroom</name>
    <name type="synonym">Coprinus micaceus</name>
    <dbReference type="NCBI Taxonomy" id="71717"/>
    <lineage>
        <taxon>Eukaryota</taxon>
        <taxon>Fungi</taxon>
        <taxon>Dikarya</taxon>
        <taxon>Basidiomycota</taxon>
        <taxon>Agaricomycotina</taxon>
        <taxon>Agaricomycetes</taxon>
        <taxon>Agaricomycetidae</taxon>
        <taxon>Agaricales</taxon>
        <taxon>Agaricineae</taxon>
        <taxon>Psathyrellaceae</taxon>
        <taxon>Coprinellus</taxon>
    </lineage>
</organism>
<evidence type="ECO:0000313" key="1">
    <source>
        <dbReference type="EMBL" id="TEB36719.1"/>
    </source>
</evidence>
<sequence>MRHADPGSSSGTFIPGSRVFFWTDRGQIAYGTTKSTSVSTGTHLLHIETDDGRNLSLPAAGVLPV</sequence>
<dbReference type="EMBL" id="QPFP01000005">
    <property type="protein sequence ID" value="TEB36719.1"/>
    <property type="molecule type" value="Genomic_DNA"/>
</dbReference>
<accession>A0A4Y7TT42</accession>
<keyword evidence="2" id="KW-1185">Reference proteome</keyword>
<gene>
    <name evidence="1" type="ORF">FA13DRAFT_1080354</name>
</gene>
<dbReference type="Proteomes" id="UP000298030">
    <property type="component" value="Unassembled WGS sequence"/>
</dbReference>
<dbReference type="OrthoDB" id="3237761at2759"/>
<reference evidence="1 2" key="1">
    <citation type="journal article" date="2019" name="Nat. Ecol. Evol.">
        <title>Megaphylogeny resolves global patterns of mushroom evolution.</title>
        <authorList>
            <person name="Varga T."/>
            <person name="Krizsan K."/>
            <person name="Foldi C."/>
            <person name="Dima B."/>
            <person name="Sanchez-Garcia M."/>
            <person name="Sanchez-Ramirez S."/>
            <person name="Szollosi G.J."/>
            <person name="Szarkandi J.G."/>
            <person name="Papp V."/>
            <person name="Albert L."/>
            <person name="Andreopoulos W."/>
            <person name="Angelini C."/>
            <person name="Antonin V."/>
            <person name="Barry K.W."/>
            <person name="Bougher N.L."/>
            <person name="Buchanan P."/>
            <person name="Buyck B."/>
            <person name="Bense V."/>
            <person name="Catcheside P."/>
            <person name="Chovatia M."/>
            <person name="Cooper J."/>
            <person name="Damon W."/>
            <person name="Desjardin D."/>
            <person name="Finy P."/>
            <person name="Geml J."/>
            <person name="Haridas S."/>
            <person name="Hughes K."/>
            <person name="Justo A."/>
            <person name="Karasinski D."/>
            <person name="Kautmanova I."/>
            <person name="Kiss B."/>
            <person name="Kocsube S."/>
            <person name="Kotiranta H."/>
            <person name="LaButti K.M."/>
            <person name="Lechner B.E."/>
            <person name="Liimatainen K."/>
            <person name="Lipzen A."/>
            <person name="Lukacs Z."/>
            <person name="Mihaltcheva S."/>
            <person name="Morgado L.N."/>
            <person name="Niskanen T."/>
            <person name="Noordeloos M.E."/>
            <person name="Ohm R.A."/>
            <person name="Ortiz-Santana B."/>
            <person name="Ovrebo C."/>
            <person name="Racz N."/>
            <person name="Riley R."/>
            <person name="Savchenko A."/>
            <person name="Shiryaev A."/>
            <person name="Soop K."/>
            <person name="Spirin V."/>
            <person name="Szebenyi C."/>
            <person name="Tomsovsky M."/>
            <person name="Tulloss R.E."/>
            <person name="Uehling J."/>
            <person name="Grigoriev I.V."/>
            <person name="Vagvolgyi C."/>
            <person name="Papp T."/>
            <person name="Martin F.M."/>
            <person name="Miettinen O."/>
            <person name="Hibbett D.S."/>
            <person name="Nagy L.G."/>
        </authorList>
    </citation>
    <scope>NUCLEOTIDE SEQUENCE [LARGE SCALE GENOMIC DNA]</scope>
    <source>
        <strain evidence="1 2">FP101781</strain>
    </source>
</reference>
<comment type="caution">
    <text evidence="1">The sequence shown here is derived from an EMBL/GenBank/DDBJ whole genome shotgun (WGS) entry which is preliminary data.</text>
</comment>
<evidence type="ECO:0000313" key="2">
    <source>
        <dbReference type="Proteomes" id="UP000298030"/>
    </source>
</evidence>